<evidence type="ECO:0000256" key="1">
    <source>
        <dbReference type="ARBA" id="ARBA00038349"/>
    </source>
</evidence>
<dbReference type="PANTHER" id="PTHR22972">
    <property type="entry name" value="SERINE/THREONINE PROTEIN KINASE"/>
    <property type="match status" value="1"/>
</dbReference>
<dbReference type="Proteomes" id="UP000693946">
    <property type="component" value="Linkage Group LG14"/>
</dbReference>
<name>A0AAV6S9Z8_SOLSE</name>
<accession>A0AAV6S9Z8</accession>
<evidence type="ECO:0000313" key="4">
    <source>
        <dbReference type="Proteomes" id="UP000693946"/>
    </source>
</evidence>
<organism evidence="3 4">
    <name type="scientific">Solea senegalensis</name>
    <name type="common">Senegalese sole</name>
    <dbReference type="NCBI Taxonomy" id="28829"/>
    <lineage>
        <taxon>Eukaryota</taxon>
        <taxon>Metazoa</taxon>
        <taxon>Chordata</taxon>
        <taxon>Craniata</taxon>
        <taxon>Vertebrata</taxon>
        <taxon>Euteleostomi</taxon>
        <taxon>Actinopterygii</taxon>
        <taxon>Neopterygii</taxon>
        <taxon>Teleostei</taxon>
        <taxon>Neoteleostei</taxon>
        <taxon>Acanthomorphata</taxon>
        <taxon>Carangaria</taxon>
        <taxon>Pleuronectiformes</taxon>
        <taxon>Pleuronectoidei</taxon>
        <taxon>Soleidae</taxon>
        <taxon>Solea</taxon>
    </lineage>
</organism>
<comment type="similarity">
    <text evidence="1">Belongs to the protein kinase superfamily.</text>
</comment>
<keyword evidence="4" id="KW-1185">Reference proteome</keyword>
<dbReference type="EMBL" id="JAGKHQ010000006">
    <property type="protein sequence ID" value="KAG7513377.1"/>
    <property type="molecule type" value="Genomic_DNA"/>
</dbReference>
<evidence type="ECO:0000313" key="3">
    <source>
        <dbReference type="EMBL" id="KAG7513377.1"/>
    </source>
</evidence>
<evidence type="ECO:0000256" key="2">
    <source>
        <dbReference type="SAM" id="MobiDB-lite"/>
    </source>
</evidence>
<feature type="region of interest" description="Disordered" evidence="2">
    <location>
        <begin position="1"/>
        <end position="21"/>
    </location>
</feature>
<proteinExistence type="inferred from homology"/>
<protein>
    <recommendedName>
        <fullName evidence="5">PEAK1</fullName>
    </recommendedName>
</protein>
<dbReference type="AlphaFoldDB" id="A0AAV6S9Z8"/>
<comment type="caution">
    <text evidence="3">The sequence shown here is derived from an EMBL/GenBank/DDBJ whole genome shotgun (WGS) entry which is preliminary data.</text>
</comment>
<gene>
    <name evidence="3" type="ORF">JOB18_006352</name>
</gene>
<dbReference type="GO" id="GO:0004672">
    <property type="term" value="F:protein kinase activity"/>
    <property type="evidence" value="ECO:0007669"/>
    <property type="project" value="TreeGrafter"/>
</dbReference>
<reference evidence="3 4" key="1">
    <citation type="journal article" date="2021" name="Sci. Rep.">
        <title>Chromosome anchoring in Senegalese sole (Solea senegalensis) reveals sex-associated markers and genome rearrangements in flatfish.</title>
        <authorList>
            <person name="Guerrero-Cozar I."/>
            <person name="Gomez-Garrido J."/>
            <person name="Berbel C."/>
            <person name="Martinez-Blanch J.F."/>
            <person name="Alioto T."/>
            <person name="Claros M.G."/>
            <person name="Gagnaire P.A."/>
            <person name="Manchado M."/>
        </authorList>
    </citation>
    <scope>NUCLEOTIDE SEQUENCE [LARGE SCALE GENOMIC DNA]</scope>
    <source>
        <strain evidence="3">Sse05_10M</strain>
    </source>
</reference>
<dbReference type="InterPro" id="IPR051511">
    <property type="entry name" value="MitoQC_Scaffold_Kinases"/>
</dbReference>
<feature type="region of interest" description="Disordered" evidence="2">
    <location>
        <begin position="291"/>
        <end position="313"/>
    </location>
</feature>
<sequence>MASGSVSRVDDLPPALPLKQHRSRSSVEAECVTLSPVELQAQNDAFSDVFIEPTDCHAAQCPIHQRYDPSRHQERFFSDGTPPPVPKKRFARTLSFPATSASPQCPWSPLSLLPKNPQNYDNPLYMLAPVAGSYFHQCGKEVKTARKSPVPSLSLSQLSFDTADEHLPQLFGGFDDQTVVSQGIQHCHGLFLRRVVQNMEAGILLQDEATDNHARSYQPQDFLLNEGSQPKQIGNSFYYSLQSPKFPGRVLGLKVHKQTNENPTKHQLSHVNVQNVVAVFTPSIKLKRSDPTTPFKPGCTAANPPDGGSTEYSTDPAISNVTTVESLLDKGITVSVERDLPHATLEDFVQDSRSLQSADSLVWDRQVCVLLLQILMASQHLYNTSATTSELRPWEIFLVWSCRERSEGEGFKIGRLKEDTEWEETASKGRTQMLWRTHGSPRVVLNPQSLSPSASHPLPSIKSQIGALLQYCLAPQERSISSLDSDPNPSKSSYQRGLHHLSSLLQNESSSLQIVDMVAMLQVLLWGPSVTLFNPERSVTAAVNSWLTVKRALLVMKLAERGLMGDQAALDWDDCMCLQYLSSTDPETVVSVTRQLFEDRSTFTGCLS</sequence>
<evidence type="ECO:0008006" key="5">
    <source>
        <dbReference type="Google" id="ProtNLM"/>
    </source>
</evidence>
<dbReference type="PANTHER" id="PTHR22972:SF5">
    <property type="entry name" value="INACTIVE TYROSINE-PROTEIN KINASE PEAK1"/>
    <property type="match status" value="1"/>
</dbReference>